<gene>
    <name evidence="6" type="ORF">ABDJ85_11350</name>
</gene>
<keyword evidence="4" id="KW-0732">Signal</keyword>
<keyword evidence="7" id="KW-1185">Reference proteome</keyword>
<dbReference type="PROSITE" id="PS00659">
    <property type="entry name" value="GLYCOSYL_HYDROL_F5"/>
    <property type="match status" value="1"/>
</dbReference>
<dbReference type="SUPFAM" id="SSF51445">
    <property type="entry name" value="(Trans)glycosidases"/>
    <property type="match status" value="1"/>
</dbReference>
<dbReference type="PANTHER" id="PTHR34142:SF1">
    <property type="entry name" value="GLYCOSIDE HYDROLASE FAMILY 5 DOMAIN-CONTAINING PROTEIN"/>
    <property type="match status" value="1"/>
</dbReference>
<dbReference type="InterPro" id="IPR017853">
    <property type="entry name" value="GH"/>
</dbReference>
<dbReference type="InterPro" id="IPR018087">
    <property type="entry name" value="Glyco_hydro_5_CS"/>
</dbReference>
<protein>
    <submittedName>
        <fullName evidence="6">Glycoside hydrolase family 5 protein</fullName>
    </submittedName>
</protein>
<evidence type="ECO:0000256" key="1">
    <source>
        <dbReference type="ARBA" id="ARBA00022801"/>
    </source>
</evidence>
<proteinExistence type="inferred from homology"/>
<keyword evidence="2 3" id="KW-0326">Glycosidase</keyword>
<comment type="similarity">
    <text evidence="3">Belongs to the glycosyl hydrolase 5 (cellulase A) family.</text>
</comment>
<evidence type="ECO:0000259" key="5">
    <source>
        <dbReference type="Pfam" id="PF00150"/>
    </source>
</evidence>
<comment type="caution">
    <text evidence="6">The sequence shown here is derived from an EMBL/GenBank/DDBJ whole genome shotgun (WGS) entry which is preliminary data.</text>
</comment>
<feature type="signal peptide" evidence="4">
    <location>
        <begin position="1"/>
        <end position="22"/>
    </location>
</feature>
<evidence type="ECO:0000313" key="6">
    <source>
        <dbReference type="EMBL" id="MEO3692067.1"/>
    </source>
</evidence>
<feature type="domain" description="Glycoside hydrolase family 5" evidence="5">
    <location>
        <begin position="37"/>
        <end position="306"/>
    </location>
</feature>
<keyword evidence="1 3" id="KW-0378">Hydrolase</keyword>
<dbReference type="GO" id="GO:0016787">
    <property type="term" value="F:hydrolase activity"/>
    <property type="evidence" value="ECO:0007669"/>
    <property type="project" value="UniProtKB-KW"/>
</dbReference>
<evidence type="ECO:0000256" key="3">
    <source>
        <dbReference type="RuleBase" id="RU361153"/>
    </source>
</evidence>
<evidence type="ECO:0000256" key="4">
    <source>
        <dbReference type="SAM" id="SignalP"/>
    </source>
</evidence>
<feature type="chain" id="PRO_5045216485" evidence="4">
    <location>
        <begin position="23"/>
        <end position="339"/>
    </location>
</feature>
<evidence type="ECO:0000313" key="7">
    <source>
        <dbReference type="Proteomes" id="UP001495147"/>
    </source>
</evidence>
<dbReference type="EMBL" id="JBDPZD010000003">
    <property type="protein sequence ID" value="MEO3692067.1"/>
    <property type="molecule type" value="Genomic_DNA"/>
</dbReference>
<name>A0ABV0G2V3_9BURK</name>
<accession>A0ABV0G2V3</accession>
<reference evidence="6 7" key="1">
    <citation type="submission" date="2024-05" db="EMBL/GenBank/DDBJ databases">
        <title>Roseateles sp. DJS-2-20 16S ribosomal RNA gene Genome sequencing and assembly.</title>
        <authorList>
            <person name="Woo H."/>
        </authorList>
    </citation>
    <scope>NUCLEOTIDE SEQUENCE [LARGE SCALE GENOMIC DNA]</scope>
    <source>
        <strain evidence="6 7">DJS-2-20</strain>
    </source>
</reference>
<dbReference type="RefSeq" id="WP_347704894.1">
    <property type="nucleotide sequence ID" value="NZ_JBDPZD010000003.1"/>
</dbReference>
<organism evidence="6 7">
    <name type="scientific">Roseateles paludis</name>
    <dbReference type="NCBI Taxonomy" id="3145238"/>
    <lineage>
        <taxon>Bacteria</taxon>
        <taxon>Pseudomonadati</taxon>
        <taxon>Pseudomonadota</taxon>
        <taxon>Betaproteobacteria</taxon>
        <taxon>Burkholderiales</taxon>
        <taxon>Sphaerotilaceae</taxon>
        <taxon>Roseateles</taxon>
    </lineage>
</organism>
<dbReference type="InterPro" id="IPR001547">
    <property type="entry name" value="Glyco_hydro_5"/>
</dbReference>
<sequence length="339" mass="37871">MRTALRTWIVAALALAALAAHAAEPKLLPWRGVNLAGAEFGEKNLPGLYDEDYIYPTVRSTAYFQSRGMNLMRVGFRWERLQRQLMGELDTTELGRLRAFVDGTTDRGLSVLLNPHNYARWYGHTVGSKQVPHAAFADFWRRVAEQFKDNPRVMFGLVNEPHTMKTETWVESANAAIAAIRATGARNVVSVPGNAWTGAWSWDSNYYGTPNSVAMKQLRDPGKNLLIEVHQYFDKDNSGTSPICEGPGGAERLQRFTAWLREHKHKGLLGELGGGANPGCEASIKAALDHLHANADVWAGWLWWAAGPWWGDYFLSIEPGPDGQDKPQMKWLTPYLPAR</sequence>
<dbReference type="Proteomes" id="UP001495147">
    <property type="component" value="Unassembled WGS sequence"/>
</dbReference>
<dbReference type="Gene3D" id="3.20.20.80">
    <property type="entry name" value="Glycosidases"/>
    <property type="match status" value="1"/>
</dbReference>
<dbReference type="Pfam" id="PF00150">
    <property type="entry name" value="Cellulase"/>
    <property type="match status" value="1"/>
</dbReference>
<evidence type="ECO:0000256" key="2">
    <source>
        <dbReference type="ARBA" id="ARBA00023295"/>
    </source>
</evidence>
<dbReference type="PANTHER" id="PTHR34142">
    <property type="entry name" value="ENDO-BETA-1,4-GLUCANASE A"/>
    <property type="match status" value="1"/>
</dbReference>